<dbReference type="InterPro" id="IPR001680">
    <property type="entry name" value="WD40_rpt"/>
</dbReference>
<evidence type="ECO:0000313" key="4">
    <source>
        <dbReference type="EMBL" id="KAH7210809.1"/>
    </source>
</evidence>
<organism evidence="4 5">
    <name type="scientific">Fusarium redolens</name>
    <dbReference type="NCBI Taxonomy" id="48865"/>
    <lineage>
        <taxon>Eukaryota</taxon>
        <taxon>Fungi</taxon>
        <taxon>Dikarya</taxon>
        <taxon>Ascomycota</taxon>
        <taxon>Pezizomycotina</taxon>
        <taxon>Sordariomycetes</taxon>
        <taxon>Hypocreomycetidae</taxon>
        <taxon>Hypocreales</taxon>
        <taxon>Nectriaceae</taxon>
        <taxon>Fusarium</taxon>
        <taxon>Fusarium redolens species complex</taxon>
    </lineage>
</organism>
<sequence length="857" mass="94654">MPNAPPERPRAAAETPRCLTIEEHRLQATKCLEIMNNDLRANICGIRSGAHLSTLTAKQVNEHIHNDLRNSCCFWVSHLEQAGWTSDDEGPVFSFLSLHFFHWIEVLALIGKATESICAVERLTELSSHNRNERFSTFLNEGLQLLRNNMSIIDAYPLQLYFSVSIFAPKDSLVANAFGNDIPPMLSLLPRREPGWDDSQQIFEGHQNAVTNAEASPDSTLLVSSSEDCTVRIWRVKDGKCLYKFVGHKDCVFSAAFFPSGEIVASGSLDRTVKLWSIKDGKCLRTLRGHNSAVHHLAISPNSSCLAFASHIDAESGSGKIWLWSIINKKYTQELQGHWGGVNSVAFSPDSKLLVTGTEDGFIRVWDIQDTKCLYTLQGHESPVYSALFAPNSSYIASSSFDGTTRIWDFTTEMCTQTFESDTTITIVSISPDSKLVATASSTYEIQIWNVDTGSCDYRLNGHVESISSVAFSPNSQLLVSASADFTVRTWKLNSCSALKSKNKHGAVNVVELSPDCSVLASGDTDGLINLLSMSDGRRISALQAGDHSFMLFTALTFSNDGQYLLSLEFSGEAWLWSVRDGKCIHDFSGYDWGIKAVSFSRDSKVLILGCGDGVLRRWEIGMRFLDDLMGHEAAIYVVTTSSYSEIVASGDRSGVVRIWNMRMDTCLHELKGHEDEVVAAVFSPDSAQLATSSLDNIVRLWNVGDGSCIRILHQKETANSVAFSPDLRFLATANSNDTVQIWRIKDGESLLTYKFPRVGSCVIKFDPSGTKLIFDAAVLSLENMAPVDSNPNFADECIADGLAITQDTQWVTWRGEKIIWLPVSVRPKCWVIHGSTIAIGCMSGRAVIMRLDCIEK</sequence>
<gene>
    <name evidence="4" type="ORF">BKA55DRAFT_681423</name>
</gene>
<feature type="repeat" description="WD" evidence="3">
    <location>
        <begin position="377"/>
        <end position="418"/>
    </location>
</feature>
<dbReference type="EMBL" id="JAGMUX010000031">
    <property type="protein sequence ID" value="KAH7210809.1"/>
    <property type="molecule type" value="Genomic_DNA"/>
</dbReference>
<dbReference type="RefSeq" id="XP_046041580.1">
    <property type="nucleotide sequence ID" value="XM_046198252.1"/>
</dbReference>
<dbReference type="CDD" id="cd00200">
    <property type="entry name" value="WD40"/>
    <property type="match status" value="1"/>
</dbReference>
<evidence type="ECO:0000313" key="5">
    <source>
        <dbReference type="Proteomes" id="UP000720189"/>
    </source>
</evidence>
<dbReference type="InterPro" id="IPR015943">
    <property type="entry name" value="WD40/YVTN_repeat-like_dom_sf"/>
</dbReference>
<evidence type="ECO:0000256" key="3">
    <source>
        <dbReference type="PROSITE-ProRule" id="PRU00221"/>
    </source>
</evidence>
<feature type="repeat" description="WD" evidence="3">
    <location>
        <begin position="245"/>
        <end position="286"/>
    </location>
</feature>
<dbReference type="Gene3D" id="2.130.10.10">
    <property type="entry name" value="YVTN repeat-like/Quinoprotein amine dehydrogenase"/>
    <property type="match status" value="4"/>
</dbReference>
<proteinExistence type="predicted"/>
<dbReference type="InterPro" id="IPR019775">
    <property type="entry name" value="WD40_repeat_CS"/>
</dbReference>
<feature type="repeat" description="WD" evidence="3">
    <location>
        <begin position="629"/>
        <end position="670"/>
    </location>
</feature>
<evidence type="ECO:0000256" key="1">
    <source>
        <dbReference type="ARBA" id="ARBA00022574"/>
    </source>
</evidence>
<dbReference type="SMART" id="SM00320">
    <property type="entry name" value="WD40"/>
    <property type="match status" value="13"/>
</dbReference>
<reference evidence="4" key="1">
    <citation type="journal article" date="2021" name="Nat. Commun.">
        <title>Genetic determinants of endophytism in the Arabidopsis root mycobiome.</title>
        <authorList>
            <person name="Mesny F."/>
            <person name="Miyauchi S."/>
            <person name="Thiergart T."/>
            <person name="Pickel B."/>
            <person name="Atanasova L."/>
            <person name="Karlsson M."/>
            <person name="Huettel B."/>
            <person name="Barry K.W."/>
            <person name="Haridas S."/>
            <person name="Chen C."/>
            <person name="Bauer D."/>
            <person name="Andreopoulos W."/>
            <person name="Pangilinan J."/>
            <person name="LaButti K."/>
            <person name="Riley R."/>
            <person name="Lipzen A."/>
            <person name="Clum A."/>
            <person name="Drula E."/>
            <person name="Henrissat B."/>
            <person name="Kohler A."/>
            <person name="Grigoriev I.V."/>
            <person name="Martin F.M."/>
            <person name="Hacquard S."/>
        </authorList>
    </citation>
    <scope>NUCLEOTIDE SEQUENCE</scope>
    <source>
        <strain evidence="4">MPI-CAGE-AT-0023</strain>
    </source>
</reference>
<dbReference type="GeneID" id="70228206"/>
<dbReference type="AlphaFoldDB" id="A0A9P9FX08"/>
<dbReference type="PANTHER" id="PTHR19879:SF9">
    <property type="entry name" value="TRANSCRIPTION INITIATION FACTOR TFIID SUBUNIT 5"/>
    <property type="match status" value="1"/>
</dbReference>
<keyword evidence="2" id="KW-0677">Repeat</keyword>
<dbReference type="PROSITE" id="PS00678">
    <property type="entry name" value="WD_REPEATS_1"/>
    <property type="match status" value="3"/>
</dbReference>
<dbReference type="SUPFAM" id="SSF50978">
    <property type="entry name" value="WD40 repeat-like"/>
    <property type="match status" value="2"/>
</dbReference>
<dbReference type="OrthoDB" id="538223at2759"/>
<feature type="repeat" description="WD" evidence="3">
    <location>
        <begin position="460"/>
        <end position="501"/>
    </location>
</feature>
<dbReference type="InterPro" id="IPR036322">
    <property type="entry name" value="WD40_repeat_dom_sf"/>
</dbReference>
<dbReference type="InterPro" id="IPR020472">
    <property type="entry name" value="WD40_PAC1"/>
</dbReference>
<dbReference type="PRINTS" id="PR00320">
    <property type="entry name" value="GPROTEINBRPT"/>
</dbReference>
<keyword evidence="5" id="KW-1185">Reference proteome</keyword>
<comment type="caution">
    <text evidence="4">The sequence shown here is derived from an EMBL/GenBank/DDBJ whole genome shotgun (WGS) entry which is preliminary data.</text>
</comment>
<feature type="repeat" description="WD" evidence="3">
    <location>
        <begin position="671"/>
        <end position="712"/>
    </location>
</feature>
<feature type="repeat" description="WD" evidence="3">
    <location>
        <begin position="712"/>
        <end position="753"/>
    </location>
</feature>
<accession>A0A9P9FX08</accession>
<feature type="repeat" description="WD" evidence="3">
    <location>
        <begin position="418"/>
        <end position="459"/>
    </location>
</feature>
<dbReference type="PROSITE" id="PS50082">
    <property type="entry name" value="WD_REPEATS_2"/>
    <property type="match status" value="10"/>
</dbReference>
<name>A0A9P9FX08_FUSRE</name>
<evidence type="ECO:0000256" key="2">
    <source>
        <dbReference type="ARBA" id="ARBA00022737"/>
    </source>
</evidence>
<keyword evidence="1 3" id="KW-0853">WD repeat</keyword>
<dbReference type="Proteomes" id="UP000720189">
    <property type="component" value="Unassembled WGS sequence"/>
</dbReference>
<feature type="repeat" description="WD" evidence="3">
    <location>
        <begin position="203"/>
        <end position="244"/>
    </location>
</feature>
<dbReference type="PROSITE" id="PS50294">
    <property type="entry name" value="WD_REPEATS_REGION"/>
    <property type="match status" value="8"/>
</dbReference>
<dbReference type="PANTHER" id="PTHR19879">
    <property type="entry name" value="TRANSCRIPTION INITIATION FACTOR TFIID"/>
    <property type="match status" value="1"/>
</dbReference>
<dbReference type="Pfam" id="PF00400">
    <property type="entry name" value="WD40"/>
    <property type="match status" value="12"/>
</dbReference>
<feature type="repeat" description="WD" evidence="3">
    <location>
        <begin position="335"/>
        <end position="376"/>
    </location>
</feature>
<protein>
    <submittedName>
        <fullName evidence="4">WD40-repeat-containing domain protein</fullName>
    </submittedName>
</protein>
<feature type="repeat" description="WD" evidence="3">
    <location>
        <begin position="588"/>
        <end position="621"/>
    </location>
</feature>